<accession>A0A392RRD6</accession>
<dbReference type="EMBL" id="LXQA010254669">
    <property type="protein sequence ID" value="MCI38340.1"/>
    <property type="molecule type" value="Genomic_DNA"/>
</dbReference>
<dbReference type="AlphaFoldDB" id="A0A392RRD6"/>
<organism evidence="1 2">
    <name type="scientific">Trifolium medium</name>
    <dbReference type="NCBI Taxonomy" id="97028"/>
    <lineage>
        <taxon>Eukaryota</taxon>
        <taxon>Viridiplantae</taxon>
        <taxon>Streptophyta</taxon>
        <taxon>Embryophyta</taxon>
        <taxon>Tracheophyta</taxon>
        <taxon>Spermatophyta</taxon>
        <taxon>Magnoliopsida</taxon>
        <taxon>eudicotyledons</taxon>
        <taxon>Gunneridae</taxon>
        <taxon>Pentapetalae</taxon>
        <taxon>rosids</taxon>
        <taxon>fabids</taxon>
        <taxon>Fabales</taxon>
        <taxon>Fabaceae</taxon>
        <taxon>Papilionoideae</taxon>
        <taxon>50 kb inversion clade</taxon>
        <taxon>NPAAA clade</taxon>
        <taxon>Hologalegina</taxon>
        <taxon>IRL clade</taxon>
        <taxon>Trifolieae</taxon>
        <taxon>Trifolium</taxon>
    </lineage>
</organism>
<keyword evidence="2" id="KW-1185">Reference proteome</keyword>
<protein>
    <submittedName>
        <fullName evidence="1">Retrovirus-related Pol polyprotein from transposon TNT 1-94</fullName>
    </submittedName>
</protein>
<feature type="non-terminal residue" evidence="1">
    <location>
        <position position="83"/>
    </location>
</feature>
<name>A0A392RRD6_9FABA</name>
<reference evidence="1 2" key="1">
    <citation type="journal article" date="2018" name="Front. Plant Sci.">
        <title>Red Clover (Trifolium pratense) and Zigzag Clover (T. medium) - A Picture of Genomic Similarities and Differences.</title>
        <authorList>
            <person name="Dluhosova J."/>
            <person name="Istvanek J."/>
            <person name="Nedelnik J."/>
            <person name="Repkova J."/>
        </authorList>
    </citation>
    <scope>NUCLEOTIDE SEQUENCE [LARGE SCALE GENOMIC DNA]</scope>
    <source>
        <strain evidence="2">cv. 10/8</strain>
        <tissue evidence="1">Leaf</tissue>
    </source>
</reference>
<comment type="caution">
    <text evidence="1">The sequence shown here is derived from an EMBL/GenBank/DDBJ whole genome shotgun (WGS) entry which is preliminary data.</text>
</comment>
<proteinExistence type="predicted"/>
<evidence type="ECO:0000313" key="1">
    <source>
        <dbReference type="EMBL" id="MCI38340.1"/>
    </source>
</evidence>
<evidence type="ECO:0000313" key="2">
    <source>
        <dbReference type="Proteomes" id="UP000265520"/>
    </source>
</evidence>
<dbReference type="Proteomes" id="UP000265520">
    <property type="component" value="Unassembled WGS sequence"/>
</dbReference>
<sequence>MKDLGVLKYFLGIEVARGPEGLFLSQRKYALDIISESGLLGAKPCDFPMEQNHQLALATGPDCAHPDRYRRLVGRLIYLTITR</sequence>